<dbReference type="EMBL" id="CAJPWZ010002199">
    <property type="protein sequence ID" value="CAG2233083.1"/>
    <property type="molecule type" value="Genomic_DNA"/>
</dbReference>
<evidence type="ECO:0000256" key="1">
    <source>
        <dbReference type="SAM" id="MobiDB-lite"/>
    </source>
</evidence>
<evidence type="ECO:0000313" key="3">
    <source>
        <dbReference type="Proteomes" id="UP000683360"/>
    </source>
</evidence>
<name>A0A8S3TNR6_MYTED</name>
<keyword evidence="3" id="KW-1185">Reference proteome</keyword>
<gene>
    <name evidence="2" type="ORF">MEDL_45741</name>
</gene>
<reference evidence="2" key="1">
    <citation type="submission" date="2021-03" db="EMBL/GenBank/DDBJ databases">
        <authorList>
            <person name="Bekaert M."/>
        </authorList>
    </citation>
    <scope>NUCLEOTIDE SEQUENCE</scope>
</reference>
<dbReference type="AlphaFoldDB" id="A0A8S3TNR6"/>
<feature type="region of interest" description="Disordered" evidence="1">
    <location>
        <begin position="240"/>
        <end position="271"/>
    </location>
</feature>
<proteinExistence type="predicted"/>
<organism evidence="2 3">
    <name type="scientific">Mytilus edulis</name>
    <name type="common">Blue mussel</name>
    <dbReference type="NCBI Taxonomy" id="6550"/>
    <lineage>
        <taxon>Eukaryota</taxon>
        <taxon>Metazoa</taxon>
        <taxon>Spiralia</taxon>
        <taxon>Lophotrochozoa</taxon>
        <taxon>Mollusca</taxon>
        <taxon>Bivalvia</taxon>
        <taxon>Autobranchia</taxon>
        <taxon>Pteriomorphia</taxon>
        <taxon>Mytilida</taxon>
        <taxon>Mytiloidea</taxon>
        <taxon>Mytilidae</taxon>
        <taxon>Mytilinae</taxon>
        <taxon>Mytilus</taxon>
    </lineage>
</organism>
<evidence type="ECO:0000313" key="2">
    <source>
        <dbReference type="EMBL" id="CAG2233083.1"/>
    </source>
</evidence>
<dbReference type="Proteomes" id="UP000683360">
    <property type="component" value="Unassembled WGS sequence"/>
</dbReference>
<sequence length="316" mass="36476">MFTTQPKRVTAQEFKILFHNSFLTSNTNITNCSTRKLISSNGSTNKYKRQMTEANTVIIDDTRLYFGRTGRTNVMTPIYENELESDKCITGECIDSCCTCQSKETENCFRNEETQRNELQIHAKRSKIPVPVKLPLAEKSPSTPVKLPLLLPNNKMKYVEDSYSETLKLQPLLRNKKIIYAKELSDTTLKLPPLLPDKEQTCKQKHPFTNRPITPKRLPPLQNLPQNIIKTLIVNKIRDESKDKSKVMSTESMSKPAPQQPAETKASSEVLDMTPELGSKRVRWETKYRTFKLQKASRKNYYPSDRTIFQAAYFIW</sequence>
<protein>
    <submittedName>
        <fullName evidence="2">Uncharacterized protein</fullName>
    </submittedName>
</protein>
<accession>A0A8S3TNR6</accession>
<comment type="caution">
    <text evidence="2">The sequence shown here is derived from an EMBL/GenBank/DDBJ whole genome shotgun (WGS) entry which is preliminary data.</text>
</comment>